<organism evidence="2 3">
    <name type="scientific">Microbotryum silenes-dioicae</name>
    <dbReference type="NCBI Taxonomy" id="796604"/>
    <lineage>
        <taxon>Eukaryota</taxon>
        <taxon>Fungi</taxon>
        <taxon>Dikarya</taxon>
        <taxon>Basidiomycota</taxon>
        <taxon>Pucciniomycotina</taxon>
        <taxon>Microbotryomycetes</taxon>
        <taxon>Microbotryales</taxon>
        <taxon>Microbotryaceae</taxon>
        <taxon>Microbotryum</taxon>
    </lineage>
</organism>
<dbReference type="PANTHER" id="PTHR33096">
    <property type="entry name" value="CXC2 DOMAIN-CONTAINING PROTEIN"/>
    <property type="match status" value="1"/>
</dbReference>
<reference evidence="2 3" key="1">
    <citation type="submission" date="2016-11" db="EMBL/GenBank/DDBJ databases">
        <authorList>
            <person name="Jaros S."/>
            <person name="Januszkiewicz K."/>
            <person name="Wedrychowicz H."/>
        </authorList>
    </citation>
    <scope>NUCLEOTIDE SEQUENCE [LARGE SCALE GENOMIC DNA]</scope>
</reference>
<dbReference type="Pfam" id="PF18758">
    <property type="entry name" value="KDZ"/>
    <property type="match status" value="1"/>
</dbReference>
<dbReference type="EMBL" id="FQNC01000014">
    <property type="protein sequence ID" value="SGY16425.1"/>
    <property type="molecule type" value="Genomic_DNA"/>
</dbReference>
<evidence type="ECO:0000313" key="3">
    <source>
        <dbReference type="Proteomes" id="UP000249464"/>
    </source>
</evidence>
<feature type="compositionally biased region" description="Pro residues" evidence="1">
    <location>
        <begin position="1"/>
        <end position="12"/>
    </location>
</feature>
<feature type="compositionally biased region" description="Low complexity" evidence="1">
    <location>
        <begin position="568"/>
        <end position="581"/>
    </location>
</feature>
<dbReference type="InterPro" id="IPR040521">
    <property type="entry name" value="KDZ"/>
</dbReference>
<feature type="compositionally biased region" description="Basic residues" evidence="1">
    <location>
        <begin position="22"/>
        <end position="31"/>
    </location>
</feature>
<evidence type="ECO:0000256" key="1">
    <source>
        <dbReference type="SAM" id="MobiDB-lite"/>
    </source>
</evidence>
<keyword evidence="3" id="KW-1185">Reference proteome</keyword>
<dbReference type="AlphaFoldDB" id="A0A2X0MLS4"/>
<name>A0A2X0MLS4_9BASI</name>
<accession>A0A2X0MLS4</accession>
<dbReference type="Proteomes" id="UP000249464">
    <property type="component" value="Unassembled WGS sequence"/>
</dbReference>
<gene>
    <name evidence="2" type="primary">BQ5605_C012g06869</name>
    <name evidence="2" type="ORF">BQ5605_C012G06869</name>
</gene>
<feature type="region of interest" description="Disordered" evidence="1">
    <location>
        <begin position="554"/>
        <end position="583"/>
    </location>
</feature>
<feature type="compositionally biased region" description="Polar residues" evidence="1">
    <location>
        <begin position="554"/>
        <end position="567"/>
    </location>
</feature>
<evidence type="ECO:0000313" key="2">
    <source>
        <dbReference type="EMBL" id="SGY16425.1"/>
    </source>
</evidence>
<feature type="region of interest" description="Disordered" evidence="1">
    <location>
        <begin position="1"/>
        <end position="234"/>
    </location>
</feature>
<protein>
    <submittedName>
        <fullName evidence="2">BQ5605_C012g06869 protein</fullName>
    </submittedName>
</protein>
<sequence>MDILPHTPPPLQPSSASPKSTTVRRRRRKKVTSSNKDTFENGATTSVGTEEEAKTKKKKRRRLWTKRVRKREPSLSPDSELFDKTFGFNFGIFRSPTKRRPKRQPSPPTSPSVQNSTRRRKEHSEKSIAGLHKSPSEPWTDIADGATAWPLDTETGGFEHNFKPNSAPDFEPDYDFGRDFGGGYSSGPEHSPFHPDGASQDQAPSSLKRSRIERNAKKQRNRRRTARAEAKTMASKRPDLLQAYLLMKKKAKEVLRQSGFVPSPDDEEWCDACHERRVTRKVRVVDLFFAGVRELRYCPRYSEIQTLAAHGLLPTSSSSIRKREGITAFLFRTIEYLDAYWGVDPFGIYGMSEALILFWSSESSSEDPFNKGPTVRQHLQSAMDEYRFMQQLQATLTAEILGLSPRERLADVCPACFGPRIDEAGKSENDLDVIIAVDGNFQHRRFARATADPLKSRPALFLPPDKIRNEQALIDGSTEAGEKDECTANWKAADGGVTSASSNVVADTGLVAAVCRHDHCLRLCNLHQSGEKLVYPVSLLKWILEEVKVGETDCTTGPARTSDATNVGSSSGSGSHQSSSQDRSRVGVAYDIACNLSSHLRRQLISPRYAQRNLLADHLPRLEFALSSMHAYAHKWSCQIDFDPRFLPNFGLTDGEGTERLWSQLRGMIPMNRSSSASHRLENINRRASAYNKQHLAELGSLKRPVFHALPYHVADLWRIDHARVIAEVVNRSEWTVATLLEQWHAQRAASKQIPLKEQRKEVAEMRNVMFKLELVNRDIAACREDLACVNTIDTNKLIEQSTKLQQLVKQRQVLDDRLNSLCTSDINISVLDPGTKAAGLLVKNLNSLRPRLMKAVAMYNDEVKKYAAILANSQDSHLILRTRRVPPSAPEDLNELLKLDILAPLWNNGLYSHPTEPWAYDDDRVGIPAVLSRARCQQEIKRLGWEVRRIGRWLISRRKRCQQVRQQLLQRDEQDYSAMMMLEQEEERLRNIARQWFSKGGLDHLWECTRQTSEPQMEEWVELRMWCTDDADVFQRTTTGGLPDHTWPDCINDGMVRESDDITTDHDTLLDISDHSSDDLSHHSVDTIDYGAFSDEIIENFDEDDGDIFWGI</sequence>
<dbReference type="PANTHER" id="PTHR33096:SF1">
    <property type="entry name" value="CXC1-LIKE CYSTEINE CLUSTER ASSOCIATED WITH KDZ TRANSPOSASES DOMAIN-CONTAINING PROTEIN"/>
    <property type="match status" value="1"/>
</dbReference>
<proteinExistence type="predicted"/>
<feature type="compositionally biased region" description="Basic residues" evidence="1">
    <location>
        <begin position="55"/>
        <end position="70"/>
    </location>
</feature>